<dbReference type="PROSITE" id="PS50090">
    <property type="entry name" value="MYB_LIKE"/>
    <property type="match status" value="2"/>
</dbReference>
<feature type="domain" description="HTH myb-type" evidence="6">
    <location>
        <begin position="69"/>
        <end position="123"/>
    </location>
</feature>
<feature type="domain" description="HTH myb-type" evidence="6">
    <location>
        <begin position="22"/>
        <end position="68"/>
    </location>
</feature>
<dbReference type="InterPro" id="IPR051575">
    <property type="entry name" value="Myb-like_DNA-bd"/>
</dbReference>
<evidence type="ECO:0008006" key="9">
    <source>
        <dbReference type="Google" id="ProtNLM"/>
    </source>
</evidence>
<dbReference type="SUPFAM" id="SSF46689">
    <property type="entry name" value="Homeodomain-like"/>
    <property type="match status" value="1"/>
</dbReference>
<keyword evidence="4" id="KW-0539">Nucleus</keyword>
<gene>
    <name evidence="7" type="ORF">M9Y10_025274</name>
</gene>
<dbReference type="Proteomes" id="UP001470230">
    <property type="component" value="Unassembled WGS sequence"/>
</dbReference>
<name>A0ABR2HBY9_9EUKA</name>
<reference evidence="7 8" key="1">
    <citation type="submission" date="2024-04" db="EMBL/GenBank/DDBJ databases">
        <title>Tritrichomonas musculus Genome.</title>
        <authorList>
            <person name="Alves-Ferreira E."/>
            <person name="Grigg M."/>
            <person name="Lorenzi H."/>
            <person name="Galac M."/>
        </authorList>
    </citation>
    <scope>NUCLEOTIDE SEQUENCE [LARGE SCALE GENOMIC DNA]</scope>
    <source>
        <strain evidence="7 8">EAF2021</strain>
    </source>
</reference>
<dbReference type="PROSITE" id="PS51294">
    <property type="entry name" value="HTH_MYB"/>
    <property type="match status" value="2"/>
</dbReference>
<evidence type="ECO:0000313" key="8">
    <source>
        <dbReference type="Proteomes" id="UP001470230"/>
    </source>
</evidence>
<evidence type="ECO:0000256" key="3">
    <source>
        <dbReference type="ARBA" id="ARBA00023163"/>
    </source>
</evidence>
<comment type="caution">
    <text evidence="7">The sequence shown here is derived from an EMBL/GenBank/DDBJ whole genome shotgun (WGS) entry which is preliminary data.</text>
</comment>
<dbReference type="Pfam" id="PF13921">
    <property type="entry name" value="Myb_DNA-bind_6"/>
    <property type="match status" value="1"/>
</dbReference>
<sequence>MPNLFIYSQNNETKPAIKHSTRRPFTVSEDVRLLDIISKSTEFNWTKISRQLGYRTARQCRDRWLNYLNPNIRDDPWTDEEDHVLLDKVNELGYSWSIIRQYFSGRSENDVKNRWYSHLKYRIVQKEGKFQFITNPLDNKYPDRKKRQRVKTSPHLYARAILEQKNKKMSLMPQIEPETNQNPVEPQIQKPNHQSMMSIDFLLN</sequence>
<dbReference type="InterPro" id="IPR009057">
    <property type="entry name" value="Homeodomain-like_sf"/>
</dbReference>
<evidence type="ECO:0000259" key="5">
    <source>
        <dbReference type="PROSITE" id="PS50090"/>
    </source>
</evidence>
<protein>
    <recommendedName>
        <fullName evidence="9">Myb-like DNA-binding domain containing protein</fullName>
    </recommendedName>
</protein>
<dbReference type="PANTHER" id="PTHR46621">
    <property type="entry name" value="SNRNA-ACTIVATING PROTEIN COMPLEX SUBUNIT 4"/>
    <property type="match status" value="1"/>
</dbReference>
<keyword evidence="3" id="KW-0804">Transcription</keyword>
<dbReference type="InterPro" id="IPR017930">
    <property type="entry name" value="Myb_dom"/>
</dbReference>
<dbReference type="CDD" id="cd00167">
    <property type="entry name" value="SANT"/>
    <property type="match status" value="2"/>
</dbReference>
<dbReference type="InterPro" id="IPR001005">
    <property type="entry name" value="SANT/Myb"/>
</dbReference>
<dbReference type="Gene3D" id="1.10.10.60">
    <property type="entry name" value="Homeodomain-like"/>
    <property type="match status" value="2"/>
</dbReference>
<dbReference type="SMART" id="SM00717">
    <property type="entry name" value="SANT"/>
    <property type="match status" value="2"/>
</dbReference>
<keyword evidence="2" id="KW-0238">DNA-binding</keyword>
<keyword evidence="8" id="KW-1185">Reference proteome</keyword>
<evidence type="ECO:0000256" key="2">
    <source>
        <dbReference type="ARBA" id="ARBA00023125"/>
    </source>
</evidence>
<evidence type="ECO:0000256" key="1">
    <source>
        <dbReference type="ARBA" id="ARBA00023015"/>
    </source>
</evidence>
<proteinExistence type="predicted"/>
<evidence type="ECO:0000256" key="4">
    <source>
        <dbReference type="ARBA" id="ARBA00023242"/>
    </source>
</evidence>
<dbReference type="PANTHER" id="PTHR46621:SF1">
    <property type="entry name" value="SNRNA-ACTIVATING PROTEIN COMPLEX SUBUNIT 4"/>
    <property type="match status" value="1"/>
</dbReference>
<keyword evidence="1" id="KW-0805">Transcription regulation</keyword>
<evidence type="ECO:0000259" key="6">
    <source>
        <dbReference type="PROSITE" id="PS51294"/>
    </source>
</evidence>
<dbReference type="EMBL" id="JAPFFF010000036">
    <property type="protein sequence ID" value="KAK8843083.1"/>
    <property type="molecule type" value="Genomic_DNA"/>
</dbReference>
<organism evidence="7 8">
    <name type="scientific">Tritrichomonas musculus</name>
    <dbReference type="NCBI Taxonomy" id="1915356"/>
    <lineage>
        <taxon>Eukaryota</taxon>
        <taxon>Metamonada</taxon>
        <taxon>Parabasalia</taxon>
        <taxon>Tritrichomonadida</taxon>
        <taxon>Tritrichomonadidae</taxon>
        <taxon>Tritrichomonas</taxon>
    </lineage>
</organism>
<evidence type="ECO:0000313" key="7">
    <source>
        <dbReference type="EMBL" id="KAK8843083.1"/>
    </source>
</evidence>
<feature type="domain" description="Myb-like" evidence="5">
    <location>
        <begin position="22"/>
        <end position="68"/>
    </location>
</feature>
<accession>A0ABR2HBY9</accession>
<feature type="domain" description="Myb-like" evidence="5">
    <location>
        <begin position="69"/>
        <end position="119"/>
    </location>
</feature>